<dbReference type="EMBL" id="HG001803">
    <property type="protein sequence ID" value="CDF36804.1"/>
    <property type="molecule type" value="Genomic_DNA"/>
</dbReference>
<reference evidence="2" key="1">
    <citation type="journal article" date="2013" name="Proc. Natl. Acad. Sci. U.S.A.">
        <title>Genome structure and metabolic features in the red seaweed Chondrus crispus shed light on evolution of the Archaeplastida.</title>
        <authorList>
            <person name="Collen J."/>
            <person name="Porcel B."/>
            <person name="Carre W."/>
            <person name="Ball S.G."/>
            <person name="Chaparro C."/>
            <person name="Tonon T."/>
            <person name="Barbeyron T."/>
            <person name="Michel G."/>
            <person name="Noel B."/>
            <person name="Valentin K."/>
            <person name="Elias M."/>
            <person name="Artiguenave F."/>
            <person name="Arun A."/>
            <person name="Aury J.M."/>
            <person name="Barbosa-Neto J.F."/>
            <person name="Bothwell J.H."/>
            <person name="Bouget F.Y."/>
            <person name="Brillet L."/>
            <person name="Cabello-Hurtado F."/>
            <person name="Capella-Gutierrez S."/>
            <person name="Charrier B."/>
            <person name="Cladiere L."/>
            <person name="Cock J.M."/>
            <person name="Coelho S.M."/>
            <person name="Colleoni C."/>
            <person name="Czjzek M."/>
            <person name="Da Silva C."/>
            <person name="Delage L."/>
            <person name="Denoeud F."/>
            <person name="Deschamps P."/>
            <person name="Dittami S.M."/>
            <person name="Gabaldon T."/>
            <person name="Gachon C.M."/>
            <person name="Groisillier A."/>
            <person name="Herve C."/>
            <person name="Jabbari K."/>
            <person name="Katinka M."/>
            <person name="Kloareg B."/>
            <person name="Kowalczyk N."/>
            <person name="Labadie K."/>
            <person name="Leblanc C."/>
            <person name="Lopez P.J."/>
            <person name="McLachlan D.H."/>
            <person name="Meslet-Cladiere L."/>
            <person name="Moustafa A."/>
            <person name="Nehr Z."/>
            <person name="Nyvall Collen P."/>
            <person name="Panaud O."/>
            <person name="Partensky F."/>
            <person name="Poulain J."/>
            <person name="Rensing S.A."/>
            <person name="Rousvoal S."/>
            <person name="Samson G."/>
            <person name="Symeonidi A."/>
            <person name="Weissenbach J."/>
            <person name="Zambounis A."/>
            <person name="Wincker P."/>
            <person name="Boyen C."/>
        </authorList>
    </citation>
    <scope>NUCLEOTIDE SEQUENCE [LARGE SCALE GENOMIC DNA]</scope>
    <source>
        <strain evidence="2">cv. Stackhouse</strain>
    </source>
</reference>
<dbReference type="Gramene" id="CDF36804">
    <property type="protein sequence ID" value="CDF36804"/>
    <property type="gene ID" value="CHC_T00005196001"/>
</dbReference>
<evidence type="ECO:0000313" key="2">
    <source>
        <dbReference type="Proteomes" id="UP000012073"/>
    </source>
</evidence>
<dbReference type="KEGG" id="ccp:CHC_T00005196001"/>
<proteinExistence type="predicted"/>
<dbReference type="Proteomes" id="UP000012073">
    <property type="component" value="Unassembled WGS sequence"/>
</dbReference>
<dbReference type="AlphaFoldDB" id="R7QFE1"/>
<keyword evidence="2" id="KW-1185">Reference proteome</keyword>
<gene>
    <name evidence="1" type="ORF">CHC_T00005196001</name>
</gene>
<sequence length="118" mass="13412">MVNLVAYRCTQRDEAGLFMMHAALPLPRIVYDSCCPSPSRRVSHRLPHPFSPSLPLQLLQMRKGDQGLTVNERYVLLFLEKYKVNGLHHMCSNLTIVCDVDDCNTAPSLYYIFNKLGG</sequence>
<protein>
    <submittedName>
        <fullName evidence="1">Uncharacterized protein</fullName>
    </submittedName>
</protein>
<organism evidence="1 2">
    <name type="scientific">Chondrus crispus</name>
    <name type="common">Carrageen Irish moss</name>
    <name type="synonym">Polymorpha crispa</name>
    <dbReference type="NCBI Taxonomy" id="2769"/>
    <lineage>
        <taxon>Eukaryota</taxon>
        <taxon>Rhodophyta</taxon>
        <taxon>Florideophyceae</taxon>
        <taxon>Rhodymeniophycidae</taxon>
        <taxon>Gigartinales</taxon>
        <taxon>Gigartinaceae</taxon>
        <taxon>Chondrus</taxon>
    </lineage>
</organism>
<accession>R7QFE1</accession>
<dbReference type="RefSeq" id="XP_005716623.1">
    <property type="nucleotide sequence ID" value="XM_005716566.1"/>
</dbReference>
<evidence type="ECO:0000313" key="1">
    <source>
        <dbReference type="EMBL" id="CDF36804.1"/>
    </source>
</evidence>
<name>R7QFE1_CHOCR</name>
<dbReference type="GeneID" id="17324336"/>